<evidence type="ECO:0000313" key="6">
    <source>
        <dbReference type="Proteomes" id="UP000761534"/>
    </source>
</evidence>
<dbReference type="GO" id="GO:0004053">
    <property type="term" value="F:arginase activity"/>
    <property type="evidence" value="ECO:0007669"/>
    <property type="project" value="TreeGrafter"/>
</dbReference>
<dbReference type="VEuPathDB" id="FungiDB:TRICI_003935"/>
<gene>
    <name evidence="5" type="ORF">TRICI_003935</name>
</gene>
<evidence type="ECO:0000256" key="3">
    <source>
        <dbReference type="ARBA" id="ARBA00023211"/>
    </source>
</evidence>
<organism evidence="5 6">
    <name type="scientific">Trichomonascus ciferrii</name>
    <dbReference type="NCBI Taxonomy" id="44093"/>
    <lineage>
        <taxon>Eukaryota</taxon>
        <taxon>Fungi</taxon>
        <taxon>Dikarya</taxon>
        <taxon>Ascomycota</taxon>
        <taxon>Saccharomycotina</taxon>
        <taxon>Dipodascomycetes</taxon>
        <taxon>Dipodascales</taxon>
        <taxon>Trichomonascaceae</taxon>
        <taxon>Trichomonascus</taxon>
        <taxon>Trichomonascus ciferrii complex</taxon>
    </lineage>
</organism>
<protein>
    <recommendedName>
        <fullName evidence="7">Arginase</fullName>
    </recommendedName>
</protein>
<dbReference type="CDD" id="cd09999">
    <property type="entry name" value="Arginase-like_1"/>
    <property type="match status" value="1"/>
</dbReference>
<keyword evidence="2" id="KW-0378">Hydrolase</keyword>
<reference evidence="5" key="1">
    <citation type="journal article" date="2019" name="G3 (Bethesda)">
        <title>Genome Assemblies of Two Rare Opportunistic Yeast Pathogens: Diutina rugosa (syn. Candida rugosa) and Trichomonascus ciferrii (syn. Candida ciferrii).</title>
        <authorList>
            <person name="Mixao V."/>
            <person name="Saus E."/>
            <person name="Hansen A.P."/>
            <person name="Lass-Florl C."/>
            <person name="Gabaldon T."/>
        </authorList>
    </citation>
    <scope>NUCLEOTIDE SEQUENCE</scope>
    <source>
        <strain evidence="5">CBS 4856</strain>
    </source>
</reference>
<dbReference type="InterPro" id="IPR006035">
    <property type="entry name" value="Ureohydrolase"/>
</dbReference>
<dbReference type="GO" id="GO:0005634">
    <property type="term" value="C:nucleus"/>
    <property type="evidence" value="ECO:0007669"/>
    <property type="project" value="TreeGrafter"/>
</dbReference>
<name>A0A642V2I6_9ASCO</name>
<evidence type="ECO:0008006" key="7">
    <source>
        <dbReference type="Google" id="ProtNLM"/>
    </source>
</evidence>
<evidence type="ECO:0000313" key="5">
    <source>
        <dbReference type="EMBL" id="KAA8911073.1"/>
    </source>
</evidence>
<comment type="caution">
    <text evidence="5">The sequence shown here is derived from an EMBL/GenBank/DDBJ whole genome shotgun (WGS) entry which is preliminary data.</text>
</comment>
<dbReference type="PANTHER" id="PTHR43782">
    <property type="entry name" value="ARGINASE"/>
    <property type="match status" value="1"/>
</dbReference>
<keyword evidence="1" id="KW-0479">Metal-binding</keyword>
<accession>A0A642V2I6</accession>
<dbReference type="Gene3D" id="3.40.800.10">
    <property type="entry name" value="Ureohydrolase domain"/>
    <property type="match status" value="1"/>
</dbReference>
<dbReference type="AlphaFoldDB" id="A0A642V2I6"/>
<dbReference type="PROSITE" id="PS51409">
    <property type="entry name" value="ARGINASE_2"/>
    <property type="match status" value="1"/>
</dbReference>
<keyword evidence="3" id="KW-0464">Manganese</keyword>
<dbReference type="Proteomes" id="UP000761534">
    <property type="component" value="Unassembled WGS sequence"/>
</dbReference>
<evidence type="ECO:0000256" key="2">
    <source>
        <dbReference type="ARBA" id="ARBA00022801"/>
    </source>
</evidence>
<dbReference type="OrthoDB" id="9992747at2759"/>
<dbReference type="Pfam" id="PF00491">
    <property type="entry name" value="Arginase"/>
    <property type="match status" value="1"/>
</dbReference>
<dbReference type="EMBL" id="SWFS01000293">
    <property type="protein sequence ID" value="KAA8911073.1"/>
    <property type="molecule type" value="Genomic_DNA"/>
</dbReference>
<dbReference type="PRINTS" id="PR00116">
    <property type="entry name" value="ARGINASE"/>
</dbReference>
<evidence type="ECO:0000256" key="1">
    <source>
        <dbReference type="ARBA" id="ARBA00022723"/>
    </source>
</evidence>
<comment type="similarity">
    <text evidence="4">Belongs to the arginase family.</text>
</comment>
<dbReference type="InterPro" id="IPR023696">
    <property type="entry name" value="Ureohydrolase_dom_sf"/>
</dbReference>
<dbReference type="SUPFAM" id="SSF52768">
    <property type="entry name" value="Arginase/deacetylase"/>
    <property type="match status" value="1"/>
</dbReference>
<evidence type="ECO:0000256" key="4">
    <source>
        <dbReference type="PROSITE-ProRule" id="PRU00742"/>
    </source>
</evidence>
<dbReference type="GO" id="GO:0030145">
    <property type="term" value="F:manganese ion binding"/>
    <property type="evidence" value="ECO:0007669"/>
    <property type="project" value="TreeGrafter"/>
</dbReference>
<proteinExistence type="inferred from homology"/>
<dbReference type="GO" id="GO:0005829">
    <property type="term" value="C:cytosol"/>
    <property type="evidence" value="ECO:0007669"/>
    <property type="project" value="TreeGrafter"/>
</dbReference>
<keyword evidence="6" id="KW-1185">Reference proteome</keyword>
<dbReference type="PANTHER" id="PTHR43782:SF3">
    <property type="entry name" value="ARGINASE"/>
    <property type="match status" value="1"/>
</dbReference>
<sequence length="294" mass="32652">MTLDGITLIFSPYHVGIRDHRVGNGPHKIRSMGVEWELQKLGLNVQVNEIGRVDDFEGEIGRSFELIRRISLAVTEAVTNNRFPFVLAGNCMSSAAVACGLNIRDLGFIYFDAHDDLDSPDVHENGYFDAMGLSFLRGESWKALMNTVPGFKPFKYDKFLYVGLRDQSEVQKQRVVDAGMDQIRGDPAKKINFLGELQKQLAAKSYNPTLVHLDLDVLDQDFGKANDYPSPGGMTGQDLVDCIRLVSAETSPRSLTVCCFDPNSGDGDKVAHTAIRAIRTFFEEMVNANAIQKL</sequence>